<accession>A0AC34RMX0</accession>
<reference evidence="2" key="1">
    <citation type="submission" date="2022-11" db="UniProtKB">
        <authorList>
            <consortium name="WormBaseParasite"/>
        </authorList>
    </citation>
    <scope>IDENTIFICATION</scope>
</reference>
<dbReference type="Proteomes" id="UP000887576">
    <property type="component" value="Unplaced"/>
</dbReference>
<proteinExistence type="predicted"/>
<protein>
    <submittedName>
        <fullName evidence="2">Transmembrane protein 222</fullName>
    </submittedName>
</protein>
<sequence>MLGSRRDSAAIYRLLDSLLSTKIIEKTRRRMSETFVQISSDADERIDVKNHRFPFCIVWTPLPIISWLFPFIGHMGICTSTGVIRDFAGSYYVSEGHMGFSWPTLYWQLSPKNVVGGVAAWDRAVNDASIEYESHCHNICCDNCHSHVAMALNLMKYKGKTSWNMANLAFFILIHGKFVGISGFLKQYLPFLIILLIIGLIVLLPVLSN</sequence>
<name>A0AC34RMX0_9BILA</name>
<organism evidence="1 2">
    <name type="scientific">Panagrolaimus sp. JU765</name>
    <dbReference type="NCBI Taxonomy" id="591449"/>
    <lineage>
        <taxon>Eukaryota</taxon>
        <taxon>Metazoa</taxon>
        <taxon>Ecdysozoa</taxon>
        <taxon>Nematoda</taxon>
        <taxon>Chromadorea</taxon>
        <taxon>Rhabditida</taxon>
        <taxon>Tylenchina</taxon>
        <taxon>Panagrolaimomorpha</taxon>
        <taxon>Panagrolaimoidea</taxon>
        <taxon>Panagrolaimidae</taxon>
        <taxon>Panagrolaimus</taxon>
    </lineage>
</organism>
<evidence type="ECO:0000313" key="1">
    <source>
        <dbReference type="Proteomes" id="UP000887576"/>
    </source>
</evidence>
<evidence type="ECO:0000313" key="2">
    <source>
        <dbReference type="WBParaSite" id="JU765_v2.g8262.t1"/>
    </source>
</evidence>
<dbReference type="WBParaSite" id="JU765_v2.g8262.t1">
    <property type="protein sequence ID" value="JU765_v2.g8262.t1"/>
    <property type="gene ID" value="JU765_v2.g8262"/>
</dbReference>